<protein>
    <submittedName>
        <fullName evidence="1">Uncharacterized protein</fullName>
    </submittedName>
</protein>
<gene>
    <name evidence="1" type="ORF">ACFVKH_01295</name>
</gene>
<evidence type="ECO:0000313" key="1">
    <source>
        <dbReference type="EMBL" id="MFE4104892.1"/>
    </source>
</evidence>
<comment type="caution">
    <text evidence="1">The sequence shown here is derived from an EMBL/GenBank/DDBJ whole genome shotgun (WGS) entry which is preliminary data.</text>
</comment>
<reference evidence="1 2" key="1">
    <citation type="submission" date="2024-10" db="EMBL/GenBank/DDBJ databases">
        <authorList>
            <person name="Ratan Roy A."/>
            <person name="Morales Sandoval P.H."/>
            <person name="De Los Santos Villalobos S."/>
            <person name="Chakraborty S."/>
            <person name="Mukherjee J."/>
        </authorList>
    </citation>
    <scope>NUCLEOTIDE SEQUENCE [LARGE SCALE GENOMIC DNA]</scope>
    <source>
        <strain evidence="1 2">S1</strain>
    </source>
</reference>
<organism evidence="1 2">
    <name type="scientific">Almyronema epifaneia S1</name>
    <dbReference type="NCBI Taxonomy" id="2991925"/>
    <lineage>
        <taxon>Bacteria</taxon>
        <taxon>Bacillati</taxon>
        <taxon>Cyanobacteriota</taxon>
        <taxon>Cyanophyceae</taxon>
        <taxon>Nodosilineales</taxon>
        <taxon>Nodosilineaceae</taxon>
        <taxon>Almyronema</taxon>
        <taxon>Almyronema epifaneia</taxon>
    </lineage>
</organism>
<proteinExistence type="predicted"/>
<sequence length="113" mass="13077">MIKPQSYGWGKATLMIQTLPVTKAMTSLSQAHQILKLSPANDARFFTDWFENLPELTEAEKRRLDRYRDRYFYYAEDGAISEGTVNLIIISPLLEVLGLYDPPFSLLIYTKNR</sequence>
<name>A0ABW6IAJ0_9CYAN</name>
<dbReference type="EMBL" id="JBHZOL010000005">
    <property type="protein sequence ID" value="MFE4104892.1"/>
    <property type="molecule type" value="Genomic_DNA"/>
</dbReference>
<evidence type="ECO:0000313" key="2">
    <source>
        <dbReference type="Proteomes" id="UP001600165"/>
    </source>
</evidence>
<dbReference type="Proteomes" id="UP001600165">
    <property type="component" value="Unassembled WGS sequence"/>
</dbReference>
<accession>A0ABW6IAJ0</accession>
<keyword evidence="2" id="KW-1185">Reference proteome</keyword>